<dbReference type="EMBL" id="AMSQ01000002">
    <property type="protein sequence ID" value="EKU50306.1"/>
    <property type="molecule type" value="Genomic_DNA"/>
</dbReference>
<dbReference type="OrthoDB" id="2400823at2"/>
<organism evidence="1 2">
    <name type="scientific">Staphylococcus massiliensis S46</name>
    <dbReference type="NCBI Taxonomy" id="1229783"/>
    <lineage>
        <taxon>Bacteria</taxon>
        <taxon>Bacillati</taxon>
        <taxon>Bacillota</taxon>
        <taxon>Bacilli</taxon>
        <taxon>Bacillales</taxon>
        <taxon>Staphylococcaceae</taxon>
        <taxon>Staphylococcus</taxon>
    </lineage>
</organism>
<accession>K9AW55</accession>
<evidence type="ECO:0000313" key="1">
    <source>
        <dbReference type="EMBL" id="EKU50306.1"/>
    </source>
</evidence>
<proteinExistence type="predicted"/>
<sequence length="65" mass="7247">MDIQALRNEVLKVLNSDLTNYYIESKTGLTRGNISKIRNGYRKVGNLSLDTCEKLASLGKEVSSK</sequence>
<dbReference type="RefSeq" id="WP_009382065.1">
    <property type="nucleotide sequence ID" value="NZ_AMSQ01000002.1"/>
</dbReference>
<protein>
    <recommendedName>
        <fullName evidence="3">HTH cro/C1-type domain-containing protein</fullName>
    </recommendedName>
</protein>
<dbReference type="AlphaFoldDB" id="K9AW55"/>
<keyword evidence="2" id="KW-1185">Reference proteome</keyword>
<evidence type="ECO:0000313" key="2">
    <source>
        <dbReference type="Proteomes" id="UP000009885"/>
    </source>
</evidence>
<reference evidence="1 2" key="1">
    <citation type="journal article" date="2013" name="Genome Announc.">
        <title>Genome Sequence of Staphylococcus massiliensis Strain S46, Isolated from the Surface of Healthy Human Skin.</title>
        <authorList>
            <person name="Srivastav R."/>
            <person name="Singh A."/>
            <person name="Jangir P.K."/>
            <person name="Kumari C."/>
            <person name="Muduli S."/>
            <person name="Sharma R."/>
        </authorList>
    </citation>
    <scope>NUCLEOTIDE SEQUENCE [LARGE SCALE GENOMIC DNA]</scope>
    <source>
        <strain evidence="1 2">S46</strain>
    </source>
</reference>
<evidence type="ECO:0008006" key="3">
    <source>
        <dbReference type="Google" id="ProtNLM"/>
    </source>
</evidence>
<dbReference type="Proteomes" id="UP000009885">
    <property type="component" value="Unassembled WGS sequence"/>
</dbReference>
<name>K9AW55_9STAP</name>
<comment type="caution">
    <text evidence="1">The sequence shown here is derived from an EMBL/GenBank/DDBJ whole genome shotgun (WGS) entry which is preliminary data.</text>
</comment>
<gene>
    <name evidence="1" type="ORF">C273_01650</name>
</gene>